<sequence>MKIKILIFLSLISFCFLYSCNSNENQNEDEEKWDYPPAVVWEDTHYYVQDMSKCINKNDIENKIDEITKVIDPSKFPEENREANTFDVGCAIYKIKDVDTKHSIAVEYNDKYYLCEAKEE</sequence>
<accession>A0A2S8RAS1</accession>
<feature type="chain" id="PRO_5015684448" description="Lipoprotein" evidence="1">
    <location>
        <begin position="25"/>
        <end position="120"/>
    </location>
</feature>
<proteinExistence type="predicted"/>
<protein>
    <recommendedName>
        <fullName evidence="4">Lipoprotein</fullName>
    </recommendedName>
</protein>
<feature type="signal peptide" evidence="1">
    <location>
        <begin position="1"/>
        <end position="24"/>
    </location>
</feature>
<organism evidence="2 3">
    <name type="scientific">Acetivibrio saccincola</name>
    <dbReference type="NCBI Taxonomy" id="1677857"/>
    <lineage>
        <taxon>Bacteria</taxon>
        <taxon>Bacillati</taxon>
        <taxon>Bacillota</taxon>
        <taxon>Clostridia</taxon>
        <taxon>Eubacteriales</taxon>
        <taxon>Oscillospiraceae</taxon>
        <taxon>Acetivibrio</taxon>
    </lineage>
</organism>
<evidence type="ECO:0000313" key="3">
    <source>
        <dbReference type="Proteomes" id="UP000239720"/>
    </source>
</evidence>
<dbReference type="EMBL" id="NEMB01000003">
    <property type="protein sequence ID" value="PQQ66903.1"/>
    <property type="molecule type" value="Genomic_DNA"/>
</dbReference>
<dbReference type="OrthoDB" id="1954735at2"/>
<evidence type="ECO:0000313" key="2">
    <source>
        <dbReference type="EMBL" id="PQQ66903.1"/>
    </source>
</evidence>
<dbReference type="RefSeq" id="WP_105368111.1">
    <property type="nucleotide sequence ID" value="NZ_NEMB01000003.1"/>
</dbReference>
<evidence type="ECO:0008006" key="4">
    <source>
        <dbReference type="Google" id="ProtNLM"/>
    </source>
</evidence>
<dbReference type="PROSITE" id="PS51257">
    <property type="entry name" value="PROKAR_LIPOPROTEIN"/>
    <property type="match status" value="1"/>
</dbReference>
<dbReference type="Proteomes" id="UP000239720">
    <property type="component" value="Unassembled WGS sequence"/>
</dbReference>
<comment type="caution">
    <text evidence="2">The sequence shown here is derived from an EMBL/GenBank/DDBJ whole genome shotgun (WGS) entry which is preliminary data.</text>
</comment>
<keyword evidence="1" id="KW-0732">Signal</keyword>
<dbReference type="AlphaFoldDB" id="A0A2S8RAS1"/>
<name>A0A2S8RAS1_9FIRM</name>
<evidence type="ECO:0000256" key="1">
    <source>
        <dbReference type="SAM" id="SignalP"/>
    </source>
</evidence>
<reference evidence="2 3" key="1">
    <citation type="journal article" date="2018" name="Syst. Appl. Microbiol.">
        <title>Characterization and high-quality draft genome sequence of Herbivorax saccincola A7, an anaerobic, alkaliphilic, thermophilic, cellulolytic, and xylanolytic bacterium.</title>
        <authorList>
            <person name="Aikawa S."/>
            <person name="Baramee S."/>
            <person name="Sermsathanaswadi J."/>
            <person name="Thianheng P."/>
            <person name="Tachaapaikoon C."/>
            <person name="Shikata A."/>
            <person name="Waeonukul R."/>
            <person name="Pason P."/>
            <person name="Ratanakhanokchai K."/>
            <person name="Kosugi A."/>
        </authorList>
    </citation>
    <scope>NUCLEOTIDE SEQUENCE [LARGE SCALE GENOMIC DNA]</scope>
    <source>
        <strain evidence="2 3">A7</strain>
    </source>
</reference>
<gene>
    <name evidence="2" type="ORF">B9R14_09215</name>
</gene>